<feature type="region of interest" description="Disordered" evidence="11">
    <location>
        <begin position="1"/>
        <end position="22"/>
    </location>
</feature>
<evidence type="ECO:0000256" key="6">
    <source>
        <dbReference type="ARBA" id="ARBA00022824"/>
    </source>
</evidence>
<keyword evidence="13" id="KW-1185">Reference proteome</keyword>
<dbReference type="PANTHER" id="PTHR12443:SF9">
    <property type="entry name" value="TRANSLOCATION PROTEIN SEC62"/>
    <property type="match status" value="1"/>
</dbReference>
<keyword evidence="5" id="KW-0812">Transmembrane</keyword>
<name>A0A1A9VWH6_GLOAU</name>
<evidence type="ECO:0000313" key="13">
    <source>
        <dbReference type="Proteomes" id="UP000078200"/>
    </source>
</evidence>
<protein>
    <recommendedName>
        <fullName evidence="3">Translocation protein SEC62</fullName>
    </recommendedName>
</protein>
<evidence type="ECO:0000256" key="1">
    <source>
        <dbReference type="ARBA" id="ARBA00004477"/>
    </source>
</evidence>
<keyword evidence="6" id="KW-0256">Endoplasmic reticulum</keyword>
<reference evidence="12" key="1">
    <citation type="submission" date="2020-05" db="UniProtKB">
        <authorList>
            <consortium name="EnsemblMetazoa"/>
        </authorList>
    </citation>
    <scope>IDENTIFICATION</scope>
    <source>
        <strain evidence="12">TTRI</strain>
    </source>
</reference>
<dbReference type="AlphaFoldDB" id="A0A1A9VWH6"/>
<dbReference type="InterPro" id="IPR004728">
    <property type="entry name" value="Sec62"/>
</dbReference>
<proteinExistence type="inferred from homology"/>
<evidence type="ECO:0000256" key="2">
    <source>
        <dbReference type="ARBA" id="ARBA00010604"/>
    </source>
</evidence>
<dbReference type="EnsemblMetazoa" id="GAUT049941-RA">
    <property type="protein sequence ID" value="GAUT049941-PA"/>
    <property type="gene ID" value="GAUT049941"/>
</dbReference>
<evidence type="ECO:0000256" key="7">
    <source>
        <dbReference type="ARBA" id="ARBA00022927"/>
    </source>
</evidence>
<accession>A0A1A9VWH6</accession>
<evidence type="ECO:0000256" key="9">
    <source>
        <dbReference type="ARBA" id="ARBA00023010"/>
    </source>
</evidence>
<keyword evidence="8" id="KW-1133">Transmembrane helix</keyword>
<dbReference type="VEuPathDB" id="VectorBase:GAUT049941"/>
<feature type="region of interest" description="Disordered" evidence="11">
    <location>
        <begin position="111"/>
        <end position="173"/>
    </location>
</feature>
<organism evidence="12 13">
    <name type="scientific">Glossina austeni</name>
    <name type="common">Savannah tsetse fly</name>
    <dbReference type="NCBI Taxonomy" id="7395"/>
    <lineage>
        <taxon>Eukaryota</taxon>
        <taxon>Metazoa</taxon>
        <taxon>Ecdysozoa</taxon>
        <taxon>Arthropoda</taxon>
        <taxon>Hexapoda</taxon>
        <taxon>Insecta</taxon>
        <taxon>Pterygota</taxon>
        <taxon>Neoptera</taxon>
        <taxon>Endopterygota</taxon>
        <taxon>Diptera</taxon>
        <taxon>Brachycera</taxon>
        <taxon>Muscomorpha</taxon>
        <taxon>Hippoboscoidea</taxon>
        <taxon>Glossinidae</taxon>
        <taxon>Glossina</taxon>
    </lineage>
</organism>
<keyword evidence="10" id="KW-0472">Membrane</keyword>
<evidence type="ECO:0000313" key="12">
    <source>
        <dbReference type="EnsemblMetazoa" id="GAUT049941-PA"/>
    </source>
</evidence>
<sequence>MSEKKKSRRRKDEYQAPGEQIEKPTKEEIKVAKWMKKNVKTKKTKLMNHDVEYFTSNKAIDALLKSKFAEGYTPYFTAREDVVAFLDTMLIHKFFHRAQKVPINVDEIRHSSAGDNSKLSKKVDKGNEKKEGSKEKSGKTKKSKEDKKLNETKAEANGSNGARATVLKSYLPA</sequence>
<keyword evidence="7" id="KW-0653">Protein transport</keyword>
<evidence type="ECO:0000256" key="8">
    <source>
        <dbReference type="ARBA" id="ARBA00022989"/>
    </source>
</evidence>
<keyword evidence="4" id="KW-0813">Transport</keyword>
<comment type="similarity">
    <text evidence="2">Belongs to the SEC62 family.</text>
</comment>
<evidence type="ECO:0000256" key="5">
    <source>
        <dbReference type="ARBA" id="ARBA00022692"/>
    </source>
</evidence>
<evidence type="ECO:0000256" key="4">
    <source>
        <dbReference type="ARBA" id="ARBA00022448"/>
    </source>
</evidence>
<dbReference type="PANTHER" id="PTHR12443">
    <property type="entry name" value="TRANSLOCATION PROTEIN SEC62"/>
    <property type="match status" value="1"/>
</dbReference>
<dbReference type="STRING" id="7395.A0A1A9VWH6"/>
<evidence type="ECO:0000256" key="11">
    <source>
        <dbReference type="SAM" id="MobiDB-lite"/>
    </source>
</evidence>
<comment type="subcellular location">
    <subcellularLocation>
        <location evidence="1">Endoplasmic reticulum membrane</location>
        <topology evidence="1">Multi-pass membrane protein</topology>
    </subcellularLocation>
</comment>
<keyword evidence="9" id="KW-0811">Translocation</keyword>
<evidence type="ECO:0000256" key="3">
    <source>
        <dbReference type="ARBA" id="ARBA00021257"/>
    </source>
</evidence>
<dbReference type="GO" id="GO:0005789">
    <property type="term" value="C:endoplasmic reticulum membrane"/>
    <property type="evidence" value="ECO:0007669"/>
    <property type="project" value="UniProtKB-SubCell"/>
</dbReference>
<dbReference type="GO" id="GO:0031204">
    <property type="term" value="P:post-translational protein targeting to membrane, translocation"/>
    <property type="evidence" value="ECO:0007669"/>
    <property type="project" value="TreeGrafter"/>
</dbReference>
<dbReference type="Proteomes" id="UP000078200">
    <property type="component" value="Unassembled WGS sequence"/>
</dbReference>
<feature type="compositionally biased region" description="Basic and acidic residues" evidence="11">
    <location>
        <begin position="121"/>
        <end position="154"/>
    </location>
</feature>
<evidence type="ECO:0000256" key="10">
    <source>
        <dbReference type="ARBA" id="ARBA00023136"/>
    </source>
</evidence>